<evidence type="ECO:0000259" key="2">
    <source>
        <dbReference type="Pfam" id="PF06985"/>
    </source>
</evidence>
<feature type="compositionally biased region" description="Basic and acidic residues" evidence="1">
    <location>
        <begin position="722"/>
        <end position="738"/>
    </location>
</feature>
<dbReference type="RefSeq" id="XP_008075923.1">
    <property type="nucleotide sequence ID" value="XM_008077732.1"/>
</dbReference>
<dbReference type="OrthoDB" id="20872at2759"/>
<gene>
    <name evidence="3" type="ORF">GLAREA_08771</name>
</gene>
<dbReference type="InterPro" id="IPR010730">
    <property type="entry name" value="HET"/>
</dbReference>
<proteinExistence type="predicted"/>
<dbReference type="PANTHER" id="PTHR33112">
    <property type="entry name" value="DOMAIN PROTEIN, PUTATIVE-RELATED"/>
    <property type="match status" value="1"/>
</dbReference>
<protein>
    <recommendedName>
        <fullName evidence="2">Heterokaryon incompatibility domain-containing protein</fullName>
    </recommendedName>
</protein>
<dbReference type="AlphaFoldDB" id="S3EEC6"/>
<dbReference type="KEGG" id="glz:GLAREA_08771"/>
<accession>S3EEC6</accession>
<feature type="domain" description="Heterokaryon incompatibility" evidence="2">
    <location>
        <begin position="864"/>
        <end position="976"/>
    </location>
</feature>
<keyword evidence="4" id="KW-1185">Reference proteome</keyword>
<dbReference type="HOGENOM" id="CLU_265003_0_0_1"/>
<sequence>MSTLSGTDIRDRSSKCVNLFRDCVSDLLLRNLSSVEHGQADFNLWVYGLGTTSTGKSSLDYRVRQREDLSNMICDLVNGLEESLQDCLSQDFDSTAEPDALEYHGFNVKTILKQLSRIHLAIRRAGNSLRHQKADAALPDALKTDEYKKWKSEMEDVISMGLENQTPYSRDLSIEQRALSPLQERLIFANLRRRHRMQYATRTLREAQEREEKQKEIEAKRQTELAEKKHLKSNLSRSESKGSPFKELVDKDSSPATAVETLSKHGSQAQQTVTELASDFEVNLAGSRKSATILTKATYTGRNQDYPGRLARDIAPYVCIFESFDMPDAMFVTTDELNKHILKHHGVQRWVCNYCAPNLQEDQLMIFDTAQDWIDHVAESHFPAMPASRLDVFSEMNMSVMVGPIPCPLCDFHTTTVQPELQTHISEHMHSFALRSLPWGIGDGRKDSEAAGLDAKSDLSCASQDMNVDYFGVNPFERFDPETDISLFRFLQVEIKDSMTIGRSPWENLPETTKTYLRQMIVLFRSEDYIDTSIELYTAALMRVYCALFQLQQMEYPRISSEAYDAYTVPKDVVTQIQDYLRVELELFLETFKDSASDAIDDNSDLARYSHTGDEETLAVTELESKSTEVQPQMDFELKGVGSSKMVSKVGVHQCKYCDKISSYFYTLLSQDTAKDKLFDHHGAISSLRESAARGCQLCSLFLTWMGFSTTDKSVNDPSATLKEESNSSQHQSKEEPMQKYTVILQRPADSLTKRVLTLSINERHKVTLELYYNRGDPLEATMWTNSRNVDESPLSLQSLDLIKEWLLSCNKYHSNCCNVSKEPQLPTRVLDLGTMKSSADLRLLNSEGLCGRYAVASHCWGNVKALVTTLARELGIRYLWIDALCIIQDDLDDWKKQAELFPEVFENSFVNIFAASAPDSFRGFLGPKLPSRLFTFPVEVLKHSKDGFLHLRQPLNDTDPVKGEPLATRAWSFQEQLLCPRNICYTSQQIVWECQKASHRESLFDWLQFDSPRLPIKKFIGQVNSGLSAILESSISTETYDLWYSLLVLYSPLHVIVFRDRLLAISSVARVFDRVLKDAYIAGIWTGDFPHFLMWRAVDPHNADPNSNEVGPSWSWATFPGQIHYCTRPTTDSRVRWLVPADSQPGPPKALHYNSMSTGEDKFGVVSEAIISIEADFLTLSRDDGIPGFDYDIDRDLWYSGSTFFAIFLANTTSSESPNAVGLILREDPSRPETFSRVGIIDFEKPLVQWERRVINLV</sequence>
<feature type="region of interest" description="Disordered" evidence="1">
    <location>
        <begin position="227"/>
        <end position="270"/>
    </location>
</feature>
<organism evidence="3 4">
    <name type="scientific">Glarea lozoyensis (strain ATCC 20868 / MF5171)</name>
    <dbReference type="NCBI Taxonomy" id="1116229"/>
    <lineage>
        <taxon>Eukaryota</taxon>
        <taxon>Fungi</taxon>
        <taxon>Dikarya</taxon>
        <taxon>Ascomycota</taxon>
        <taxon>Pezizomycotina</taxon>
        <taxon>Leotiomycetes</taxon>
        <taxon>Helotiales</taxon>
        <taxon>Helotiaceae</taxon>
        <taxon>Glarea</taxon>
    </lineage>
</organism>
<feature type="region of interest" description="Disordered" evidence="1">
    <location>
        <begin position="716"/>
        <end position="738"/>
    </location>
</feature>
<name>S3EEC6_GLAL2</name>
<dbReference type="GeneID" id="19467819"/>
<reference evidence="3 4" key="1">
    <citation type="journal article" date="2013" name="BMC Genomics">
        <title>Genomics-driven discovery of the pneumocandin biosynthetic gene cluster in the fungus Glarea lozoyensis.</title>
        <authorList>
            <person name="Chen L."/>
            <person name="Yue Q."/>
            <person name="Zhang X."/>
            <person name="Xiang M."/>
            <person name="Wang C."/>
            <person name="Li S."/>
            <person name="Che Y."/>
            <person name="Ortiz-Lopez F.J."/>
            <person name="Bills G.F."/>
            <person name="Liu X."/>
            <person name="An Z."/>
        </authorList>
    </citation>
    <scope>NUCLEOTIDE SEQUENCE [LARGE SCALE GENOMIC DNA]</scope>
    <source>
        <strain evidence="4">ATCC 20868 / MF5171</strain>
    </source>
</reference>
<dbReference type="EMBL" id="KE145352">
    <property type="protein sequence ID" value="EPE36608.1"/>
    <property type="molecule type" value="Genomic_DNA"/>
</dbReference>
<evidence type="ECO:0000256" key="1">
    <source>
        <dbReference type="SAM" id="MobiDB-lite"/>
    </source>
</evidence>
<dbReference type="Pfam" id="PF06985">
    <property type="entry name" value="HET"/>
    <property type="match status" value="1"/>
</dbReference>
<dbReference type="PANTHER" id="PTHR33112:SF16">
    <property type="entry name" value="HETEROKARYON INCOMPATIBILITY DOMAIN-CONTAINING PROTEIN"/>
    <property type="match status" value="1"/>
</dbReference>
<evidence type="ECO:0000313" key="3">
    <source>
        <dbReference type="EMBL" id="EPE36608.1"/>
    </source>
</evidence>
<dbReference type="Proteomes" id="UP000016922">
    <property type="component" value="Unassembled WGS sequence"/>
</dbReference>
<evidence type="ECO:0000313" key="4">
    <source>
        <dbReference type="Proteomes" id="UP000016922"/>
    </source>
</evidence>
<dbReference type="eggNOG" id="ENOG502SQ2N">
    <property type="taxonomic scope" value="Eukaryota"/>
</dbReference>